<accession>A0A1Y6CV38</accession>
<proteinExistence type="predicted"/>
<dbReference type="CDD" id="cd07989">
    <property type="entry name" value="LPLAT_AGPAT-like"/>
    <property type="match status" value="1"/>
</dbReference>
<evidence type="ECO:0000313" key="3">
    <source>
        <dbReference type="Proteomes" id="UP000192923"/>
    </source>
</evidence>
<feature type="domain" description="Phospholipid/glycerol acyltransferase" evidence="1">
    <location>
        <begin position="31"/>
        <end position="141"/>
    </location>
</feature>
<dbReference type="InterPro" id="IPR002123">
    <property type="entry name" value="Plipid/glycerol_acylTrfase"/>
</dbReference>
<dbReference type="Proteomes" id="UP000192923">
    <property type="component" value="Unassembled WGS sequence"/>
</dbReference>
<name>A0A1Y6CV38_9GAMM</name>
<dbReference type="InterPro" id="IPR050237">
    <property type="entry name" value="ATP-dep_AMP-bd_enzyme"/>
</dbReference>
<organism evidence="2 3">
    <name type="scientific">Methylomagnum ishizawai</name>
    <dbReference type="NCBI Taxonomy" id="1760988"/>
    <lineage>
        <taxon>Bacteria</taxon>
        <taxon>Pseudomonadati</taxon>
        <taxon>Pseudomonadota</taxon>
        <taxon>Gammaproteobacteria</taxon>
        <taxon>Methylococcales</taxon>
        <taxon>Methylococcaceae</taxon>
        <taxon>Methylomagnum</taxon>
    </lineage>
</organism>
<dbReference type="PROSITE" id="PS00455">
    <property type="entry name" value="AMP_BINDING"/>
    <property type="match status" value="1"/>
</dbReference>
<dbReference type="PANTHER" id="PTHR43767:SF10">
    <property type="entry name" value="SURFACTIN SYNTHASE SUBUNIT 1"/>
    <property type="match status" value="1"/>
</dbReference>
<dbReference type="Gene3D" id="3.40.50.12780">
    <property type="entry name" value="N-terminal domain of ligase-like"/>
    <property type="match status" value="1"/>
</dbReference>
<dbReference type="AlphaFoldDB" id="A0A1Y6CV38"/>
<evidence type="ECO:0000259" key="1">
    <source>
        <dbReference type="SMART" id="SM00563"/>
    </source>
</evidence>
<keyword evidence="2" id="KW-0436">Ligase</keyword>
<dbReference type="EMBL" id="FXAM01000001">
    <property type="protein sequence ID" value="SMF94519.1"/>
    <property type="molecule type" value="Genomic_DNA"/>
</dbReference>
<dbReference type="InterPro" id="IPR045851">
    <property type="entry name" value="AMP-bd_C_sf"/>
</dbReference>
<dbReference type="GO" id="GO:0016746">
    <property type="term" value="F:acyltransferase activity"/>
    <property type="evidence" value="ECO:0007669"/>
    <property type="project" value="UniProtKB-KW"/>
</dbReference>
<dbReference type="RefSeq" id="WP_085211973.1">
    <property type="nucleotide sequence ID" value="NZ_FXAM01000001.1"/>
</dbReference>
<dbReference type="PANTHER" id="PTHR43767">
    <property type="entry name" value="LONG-CHAIN-FATTY-ACID--COA LIGASE"/>
    <property type="match status" value="1"/>
</dbReference>
<keyword evidence="2" id="KW-0808">Transferase</keyword>
<evidence type="ECO:0000313" key="2">
    <source>
        <dbReference type="EMBL" id="SMF94519.1"/>
    </source>
</evidence>
<dbReference type="SMART" id="SM00563">
    <property type="entry name" value="PlsC"/>
    <property type="match status" value="1"/>
</dbReference>
<dbReference type="InterPro" id="IPR020845">
    <property type="entry name" value="AMP-binding_CS"/>
</dbReference>
<dbReference type="STRING" id="1760988.SAMN02949497_1837"/>
<dbReference type="OrthoDB" id="9803968at2"/>
<keyword evidence="3" id="KW-1185">Reference proteome</keyword>
<dbReference type="GO" id="GO:0016874">
    <property type="term" value="F:ligase activity"/>
    <property type="evidence" value="ECO:0007669"/>
    <property type="project" value="UniProtKB-KW"/>
</dbReference>
<dbReference type="Gene3D" id="3.30.300.30">
    <property type="match status" value="1"/>
</dbReference>
<keyword evidence="2" id="KW-0012">Acyltransferase</keyword>
<dbReference type="Pfam" id="PF00501">
    <property type="entry name" value="AMP-binding"/>
    <property type="match status" value="1"/>
</dbReference>
<dbReference type="SUPFAM" id="SSF69593">
    <property type="entry name" value="Glycerol-3-phosphate (1)-acyltransferase"/>
    <property type="match status" value="1"/>
</dbReference>
<dbReference type="InterPro" id="IPR000873">
    <property type="entry name" value="AMP-dep_synth/lig_dom"/>
</dbReference>
<reference evidence="2 3" key="1">
    <citation type="submission" date="2016-12" db="EMBL/GenBank/DDBJ databases">
        <authorList>
            <person name="Song W.-J."/>
            <person name="Kurnit D.M."/>
        </authorList>
    </citation>
    <scope>NUCLEOTIDE SEQUENCE [LARGE SCALE GENOMIC DNA]</scope>
    <source>
        <strain evidence="2 3">175</strain>
    </source>
</reference>
<sequence length="720" mass="79479">MVKQGLRWLLSRLFRVRLNGIDNYHKAGERVLIVANHTSYLDPILLWVFLPDDVTFAINTQIARQWWVRPGLWFSKVFPMDPMQPLSIKALTHYVKEGRKAAIFPEGRITVTGALMKIYEGAGLIADKAGARVLPVRIDGAQYTPVSRLRGVVRQRWFPPISINILPPQAIDLPPESHGHDRRHLAGFLLSDIMSDMVFETGNHRQTLFAALLDARKIHGGGHVLLEDVQRKPLNYNRLIAQILALGEKLAAETEAGETVGLLLPNLNSTVAALFGLQIHGRVPAMLNFSTGVKQMASALTTAQIKTLVTARRFVENAKLEDTVATLATQARILYLEDLAAGIGKQDKLRALATAFTAETWYARQAHRPGADDPAVVLFTSGSEGEPKGVVLSHQNLLANREQLAARLDLNARDTILNALPMFHAFGLTAGTLLPLLNGMYTFLYPSPLHYRIIPEVAYEINATLLFGTNTFLAGYAKHAHPYDFYSVRYVFAGAEKLQADTRKLWADKFGLRILEGYGATETSPILSANTPMFYKEGTVGRFMPGVQWRLEPVAGVEGGGRLHVAGPNIMLGYLKPERPGELQPPASVFGVGWYDTGDIVHVDEEGFVTILGRVKRFAKIGGEMVSLGVIEELAARLWPGHLHAAVTVPDEKKGERIVLASQAKDAHRNALAKEAQRLGYTELYQPKAVRILKELPLLPTGKVDYPTLTAQIRADEVEA</sequence>
<dbReference type="Pfam" id="PF01553">
    <property type="entry name" value="Acyltransferase"/>
    <property type="match status" value="1"/>
</dbReference>
<dbReference type="SUPFAM" id="SSF56801">
    <property type="entry name" value="Acetyl-CoA synthetase-like"/>
    <property type="match status" value="1"/>
</dbReference>
<dbReference type="InterPro" id="IPR042099">
    <property type="entry name" value="ANL_N_sf"/>
</dbReference>
<gene>
    <name evidence="2" type="ORF">SAMN02949497_1837</name>
</gene>
<protein>
    <submittedName>
        <fullName evidence="2">Acyl-[acyl-carrier-protein]-phospholipid O-acyltransferase / long-chain-fatty-acid--[acyl-carrier-protein] ligase</fullName>
    </submittedName>
</protein>